<dbReference type="OrthoDB" id="832722at2"/>
<dbReference type="RefSeq" id="WP_073193364.1">
    <property type="nucleotide sequence ID" value="NZ_FQTW01000007.1"/>
</dbReference>
<dbReference type="GO" id="GO:0016757">
    <property type="term" value="F:glycosyltransferase activity"/>
    <property type="evidence" value="ECO:0007669"/>
    <property type="project" value="InterPro"/>
</dbReference>
<dbReference type="AlphaFoldDB" id="A0A1M4X4J4"/>
<dbReference type="Pfam" id="PF00534">
    <property type="entry name" value="Glycos_transf_1"/>
    <property type="match status" value="1"/>
</dbReference>
<dbReference type="InterPro" id="IPR028098">
    <property type="entry name" value="Glyco_trans_4-like_N"/>
</dbReference>
<dbReference type="PANTHER" id="PTHR45947">
    <property type="entry name" value="SULFOQUINOVOSYL TRANSFERASE SQD2"/>
    <property type="match status" value="1"/>
</dbReference>
<feature type="domain" description="Glycosyl transferase family 1" evidence="1">
    <location>
        <begin position="219"/>
        <end position="383"/>
    </location>
</feature>
<dbReference type="Pfam" id="PF13439">
    <property type="entry name" value="Glyco_transf_4"/>
    <property type="match status" value="1"/>
</dbReference>
<dbReference type="InterPro" id="IPR050194">
    <property type="entry name" value="Glycosyltransferase_grp1"/>
</dbReference>
<dbReference type="Gene3D" id="3.40.50.2000">
    <property type="entry name" value="Glycogen Phosphorylase B"/>
    <property type="match status" value="2"/>
</dbReference>
<feature type="domain" description="Glycosyltransferase subfamily 4-like N-terminal" evidence="2">
    <location>
        <begin position="103"/>
        <end position="207"/>
    </location>
</feature>
<organism evidence="3 4">
    <name type="scientific">Psychroflexus salarius</name>
    <dbReference type="NCBI Taxonomy" id="1155689"/>
    <lineage>
        <taxon>Bacteria</taxon>
        <taxon>Pseudomonadati</taxon>
        <taxon>Bacteroidota</taxon>
        <taxon>Flavobacteriia</taxon>
        <taxon>Flavobacteriales</taxon>
        <taxon>Flavobacteriaceae</taxon>
        <taxon>Psychroflexus</taxon>
    </lineage>
</organism>
<reference evidence="3 4" key="1">
    <citation type="submission" date="2016-11" db="EMBL/GenBank/DDBJ databases">
        <authorList>
            <person name="Jaros S."/>
            <person name="Januszkiewicz K."/>
            <person name="Wedrychowicz H."/>
        </authorList>
    </citation>
    <scope>NUCLEOTIDE SEQUENCE [LARGE SCALE GENOMIC DNA]</scope>
    <source>
        <strain evidence="3 4">DSM 25661</strain>
    </source>
</reference>
<proteinExistence type="predicted"/>
<gene>
    <name evidence="3" type="ORF">SAMN05444278_107103</name>
</gene>
<evidence type="ECO:0000313" key="3">
    <source>
        <dbReference type="EMBL" id="SHE88396.1"/>
    </source>
</evidence>
<evidence type="ECO:0000259" key="2">
    <source>
        <dbReference type="Pfam" id="PF13439"/>
    </source>
</evidence>
<dbReference type="InterPro" id="IPR001296">
    <property type="entry name" value="Glyco_trans_1"/>
</dbReference>
<keyword evidence="3" id="KW-0808">Transferase</keyword>
<dbReference type="CDD" id="cd03801">
    <property type="entry name" value="GT4_PimA-like"/>
    <property type="match status" value="1"/>
</dbReference>
<dbReference type="Proteomes" id="UP000184462">
    <property type="component" value="Unassembled WGS sequence"/>
</dbReference>
<accession>A0A1M4X4J4</accession>
<evidence type="ECO:0000313" key="4">
    <source>
        <dbReference type="Proteomes" id="UP000184462"/>
    </source>
</evidence>
<name>A0A1M4X4J4_9FLAO</name>
<protein>
    <submittedName>
        <fullName evidence="3">Colanic acid/amylovoran biosynthesis glycosyltransferase</fullName>
    </submittedName>
</protein>
<sequence>MKIYFKLKSFPQISETFIVSNLVYAKQKGFNIKIYTDKYLGLENSSQAQLLKTNHIEEDLVQPFHFSKNKFKKLVQIGLALLNFKILRSIYPYYKLKRKKNLSPLATLIQYKNFKKGLLHVHFNNALYPTIVQLSKIKYMNPKCIVTYHGYDAFLDTQQSFQSKYAEFYKKHVVAVTTNSNYLKQEVIKLGVEASLIHVIPIGIDVNQFKGQVKTINSNSEIQLITVGRLVQLKGQIYAVRAVKELISLGYNIKYTLIGEGNYRPILEAEVKKLNLCEHVIFEGSKSQDEIISYLQDSDVFMMPSTYDDVNGRREAFGLVSLEAQASGLPVIGFQSGGFPDTIVEGETGYAVEDRNHIALAEKVKYIIENKDVYQTMSSAAIEHASTFDFKHTTHKYLDLYRKYGE</sequence>
<dbReference type="SUPFAM" id="SSF53756">
    <property type="entry name" value="UDP-Glycosyltransferase/glycogen phosphorylase"/>
    <property type="match status" value="1"/>
</dbReference>
<dbReference type="EMBL" id="FQTW01000007">
    <property type="protein sequence ID" value="SHE88396.1"/>
    <property type="molecule type" value="Genomic_DNA"/>
</dbReference>
<evidence type="ECO:0000259" key="1">
    <source>
        <dbReference type="Pfam" id="PF00534"/>
    </source>
</evidence>
<dbReference type="STRING" id="1155689.SAMN05444278_107103"/>
<dbReference type="PANTHER" id="PTHR45947:SF3">
    <property type="entry name" value="SULFOQUINOVOSYL TRANSFERASE SQD2"/>
    <property type="match status" value="1"/>
</dbReference>
<keyword evidence="4" id="KW-1185">Reference proteome</keyword>